<evidence type="ECO:0008006" key="4">
    <source>
        <dbReference type="Google" id="ProtNLM"/>
    </source>
</evidence>
<feature type="signal peptide" evidence="1">
    <location>
        <begin position="1"/>
        <end position="27"/>
    </location>
</feature>
<dbReference type="EMBL" id="JAGFNZ010000001">
    <property type="protein sequence ID" value="MBW7571634.1"/>
    <property type="molecule type" value="Genomic_DNA"/>
</dbReference>
<dbReference type="Pfam" id="PF12389">
    <property type="entry name" value="Peptidase_M73"/>
    <property type="match status" value="1"/>
</dbReference>
<dbReference type="NCBIfam" id="TIGR04088">
    <property type="entry name" value="cognate_SipW"/>
    <property type="match status" value="1"/>
</dbReference>
<organism evidence="2 3">
    <name type="scientific">Caproiciproducens faecalis</name>
    <dbReference type="NCBI Taxonomy" id="2820301"/>
    <lineage>
        <taxon>Bacteria</taxon>
        <taxon>Bacillati</taxon>
        <taxon>Bacillota</taxon>
        <taxon>Clostridia</taxon>
        <taxon>Eubacteriales</taxon>
        <taxon>Acutalibacteraceae</taxon>
        <taxon>Caproiciproducens</taxon>
    </lineage>
</organism>
<gene>
    <name evidence="2" type="ORF">J5W02_02305</name>
</gene>
<dbReference type="Proteomes" id="UP000719942">
    <property type="component" value="Unassembled WGS sequence"/>
</dbReference>
<sequence length="218" mass="23416">MNFKTKILTSVLAVGLTVALVGGSTMAWFTDSQTVEGATFKAGTVRLSDSSNNLTIGGFTHDNINPGDTFTGSLTIINEGTKPVKLRIKIPTIGWYDHTEDTEDNGLSIDNVKVTLPPDWEKHADGYIYYTGTILEGKPGVIPGTKADGEAYPAGTDLQRQIDLTFTGRFDGLLTNNDYQGKFLKMGASSVELIQATHEDLVSWSSETVPAAVPSNPT</sequence>
<evidence type="ECO:0000256" key="1">
    <source>
        <dbReference type="SAM" id="SignalP"/>
    </source>
</evidence>
<dbReference type="RefSeq" id="WP_219964030.1">
    <property type="nucleotide sequence ID" value="NZ_JAGFNZ010000001.1"/>
</dbReference>
<name>A0ABS7DKI8_9FIRM</name>
<feature type="chain" id="PRO_5045168223" description="Camelysin metallo-endopeptidase" evidence="1">
    <location>
        <begin position="28"/>
        <end position="218"/>
    </location>
</feature>
<reference evidence="2 3" key="1">
    <citation type="submission" date="2021-03" db="EMBL/GenBank/DDBJ databases">
        <title>Caproiciproducens sp. nov. isolated from feces of cow.</title>
        <authorList>
            <person name="Choi J.-Y."/>
        </authorList>
    </citation>
    <scope>NUCLEOTIDE SEQUENCE [LARGE SCALE GENOMIC DNA]</scope>
    <source>
        <strain evidence="2 3">AGMB10547</strain>
    </source>
</reference>
<comment type="caution">
    <text evidence="2">The sequence shown here is derived from an EMBL/GenBank/DDBJ whole genome shotgun (WGS) entry which is preliminary data.</text>
</comment>
<keyword evidence="1" id="KW-0732">Signal</keyword>
<evidence type="ECO:0000313" key="2">
    <source>
        <dbReference type="EMBL" id="MBW7571634.1"/>
    </source>
</evidence>
<accession>A0ABS7DKI8</accession>
<protein>
    <recommendedName>
        <fullName evidence="4">Camelysin metallo-endopeptidase</fullName>
    </recommendedName>
</protein>
<proteinExistence type="predicted"/>
<keyword evidence="3" id="KW-1185">Reference proteome</keyword>
<dbReference type="InterPro" id="IPR023833">
    <property type="entry name" value="Signal_pept_SipW-depend-type"/>
</dbReference>
<evidence type="ECO:0000313" key="3">
    <source>
        <dbReference type="Proteomes" id="UP000719942"/>
    </source>
</evidence>
<dbReference type="InterPro" id="IPR022121">
    <property type="entry name" value="Peptidase_M73_camelysin"/>
</dbReference>